<dbReference type="Proteomes" id="UP001396898">
    <property type="component" value="Unassembled WGS sequence"/>
</dbReference>
<evidence type="ECO:0000313" key="6">
    <source>
        <dbReference type="Proteomes" id="UP001396898"/>
    </source>
</evidence>
<feature type="compositionally biased region" description="Basic and acidic residues" evidence="3">
    <location>
        <begin position="128"/>
        <end position="144"/>
    </location>
</feature>
<dbReference type="InterPro" id="IPR000156">
    <property type="entry name" value="Ran_bind_dom"/>
</dbReference>
<dbReference type="PROSITE" id="PS50196">
    <property type="entry name" value="RANBD1"/>
    <property type="match status" value="1"/>
</dbReference>
<feature type="domain" description="RanBD1" evidence="4">
    <location>
        <begin position="335"/>
        <end position="473"/>
    </location>
</feature>
<evidence type="ECO:0000313" key="5">
    <source>
        <dbReference type="EMBL" id="KAK8028273.1"/>
    </source>
</evidence>
<dbReference type="PANTHER" id="PTHR23138:SF142">
    <property type="entry name" value="RAN-BINDING PROTEIN 3B-RELATED"/>
    <property type="match status" value="1"/>
</dbReference>
<dbReference type="Pfam" id="PF00638">
    <property type="entry name" value="Ran_BP1"/>
    <property type="match status" value="1"/>
</dbReference>
<feature type="compositionally biased region" description="Basic and acidic residues" evidence="3">
    <location>
        <begin position="80"/>
        <end position="89"/>
    </location>
</feature>
<accession>A0ABR1SA93</accession>
<dbReference type="SMART" id="SM00160">
    <property type="entry name" value="RanBD"/>
    <property type="match status" value="1"/>
</dbReference>
<feature type="region of interest" description="Disordered" evidence="3">
    <location>
        <begin position="1"/>
        <end position="330"/>
    </location>
</feature>
<evidence type="ECO:0000256" key="1">
    <source>
        <dbReference type="ARBA" id="ARBA00004123"/>
    </source>
</evidence>
<organism evidence="5 6">
    <name type="scientific">Apiospora marii</name>
    <dbReference type="NCBI Taxonomy" id="335849"/>
    <lineage>
        <taxon>Eukaryota</taxon>
        <taxon>Fungi</taxon>
        <taxon>Dikarya</taxon>
        <taxon>Ascomycota</taxon>
        <taxon>Pezizomycotina</taxon>
        <taxon>Sordariomycetes</taxon>
        <taxon>Xylariomycetidae</taxon>
        <taxon>Amphisphaeriales</taxon>
        <taxon>Apiosporaceae</taxon>
        <taxon>Apiospora</taxon>
    </lineage>
</organism>
<keyword evidence="2" id="KW-0539">Nucleus</keyword>
<feature type="compositionally biased region" description="Low complexity" evidence="3">
    <location>
        <begin position="262"/>
        <end position="271"/>
    </location>
</feature>
<dbReference type="EMBL" id="JAQQWI010000007">
    <property type="protein sequence ID" value="KAK8028273.1"/>
    <property type="molecule type" value="Genomic_DNA"/>
</dbReference>
<proteinExistence type="predicted"/>
<dbReference type="InterPro" id="IPR011993">
    <property type="entry name" value="PH-like_dom_sf"/>
</dbReference>
<dbReference type="Gene3D" id="2.30.29.30">
    <property type="entry name" value="Pleckstrin-homology domain (PH domain)/Phosphotyrosine-binding domain (PTB)"/>
    <property type="match status" value="1"/>
</dbReference>
<feature type="compositionally biased region" description="Basic and acidic residues" evidence="3">
    <location>
        <begin position="99"/>
        <end position="110"/>
    </location>
</feature>
<dbReference type="InterPro" id="IPR045255">
    <property type="entry name" value="RanBP1-like"/>
</dbReference>
<gene>
    <name evidence="5" type="ORF">PG991_005329</name>
</gene>
<protein>
    <recommendedName>
        <fullName evidence="4">RanBD1 domain-containing protein</fullName>
    </recommendedName>
</protein>
<feature type="compositionally biased region" description="Polar residues" evidence="3">
    <location>
        <begin position="145"/>
        <end position="156"/>
    </location>
</feature>
<feature type="compositionally biased region" description="Acidic residues" evidence="3">
    <location>
        <begin position="291"/>
        <end position="308"/>
    </location>
</feature>
<keyword evidence="6" id="KW-1185">Reference proteome</keyword>
<name>A0ABR1SA93_9PEZI</name>
<evidence type="ECO:0000256" key="3">
    <source>
        <dbReference type="SAM" id="MobiDB-lite"/>
    </source>
</evidence>
<comment type="subcellular location">
    <subcellularLocation>
        <location evidence="1">Nucleus</location>
    </subcellularLocation>
</comment>
<feature type="compositionally biased region" description="Basic and acidic residues" evidence="3">
    <location>
        <begin position="309"/>
        <end position="322"/>
    </location>
</feature>
<feature type="compositionally biased region" description="Low complexity" evidence="3">
    <location>
        <begin position="170"/>
        <end position="183"/>
    </location>
</feature>
<dbReference type="SUPFAM" id="SSF50729">
    <property type="entry name" value="PH domain-like"/>
    <property type="match status" value="1"/>
</dbReference>
<evidence type="ECO:0000256" key="2">
    <source>
        <dbReference type="ARBA" id="ARBA00023242"/>
    </source>
</evidence>
<feature type="compositionally biased region" description="Gly residues" evidence="3">
    <location>
        <begin position="251"/>
        <end position="261"/>
    </location>
</feature>
<feature type="compositionally biased region" description="Polar residues" evidence="3">
    <location>
        <begin position="224"/>
        <end position="236"/>
    </location>
</feature>
<feature type="compositionally biased region" description="Low complexity" evidence="3">
    <location>
        <begin position="213"/>
        <end position="223"/>
    </location>
</feature>
<sequence length="495" mass="51582">MAGQDSAAVGKQSPTPSETDRIKPPSAAEDPDTAAARKELRNTAISDKPDLAPSSAMASSAATADTAATDSDTASARNNTPDHENKMKDQISSPKKKRAHDEVDQNKDSTQDANGDVSPLGADANPNRTDRSEPEKKRPRDVSSETKAAAQNNASQDAKAAGDKTVKTTSSSAFSSSGLSGFANTASPFLPSTGAKPLTSFASPSGSLSPFGAAATTKTDTTKSVFGSGSLSNGASPFSLGGPSKSSVFGSGSGLSGGLTGLSGSKLTSFGKPGESFKSSKPAKPFGAPESDAESGDEEADDGDDNAGDEAKEDKEADDDKKKIKLQKSKSFSTQRMPTVANAITANVDDGEAGEVTVLQLRARIYFLDKSATPAAWKERGAGNLKINVPEACVDLDDNNLPIPGSFDASTLEDADNKNVRLIMRQDSTHRLLLNTVIIPAMSFQEKPTNKTVCVLFTAIEDKGEPVSIQLKFNPANAKSFLNEVGKIQRELQSN</sequence>
<feature type="compositionally biased region" description="Low complexity" evidence="3">
    <location>
        <begin position="54"/>
        <end position="76"/>
    </location>
</feature>
<feature type="compositionally biased region" description="Low complexity" evidence="3">
    <location>
        <begin position="241"/>
        <end position="250"/>
    </location>
</feature>
<dbReference type="PANTHER" id="PTHR23138">
    <property type="entry name" value="RAN BINDING PROTEIN"/>
    <property type="match status" value="1"/>
</dbReference>
<evidence type="ECO:0000259" key="4">
    <source>
        <dbReference type="PROSITE" id="PS50196"/>
    </source>
</evidence>
<reference evidence="5 6" key="1">
    <citation type="submission" date="2023-01" db="EMBL/GenBank/DDBJ databases">
        <title>Analysis of 21 Apiospora genomes using comparative genomics revels a genus with tremendous synthesis potential of carbohydrate active enzymes and secondary metabolites.</title>
        <authorList>
            <person name="Sorensen T."/>
        </authorList>
    </citation>
    <scope>NUCLEOTIDE SEQUENCE [LARGE SCALE GENOMIC DNA]</scope>
    <source>
        <strain evidence="5 6">CBS 20057</strain>
    </source>
</reference>
<comment type="caution">
    <text evidence="5">The sequence shown here is derived from an EMBL/GenBank/DDBJ whole genome shotgun (WGS) entry which is preliminary data.</text>
</comment>